<reference evidence="1" key="1">
    <citation type="submission" date="2020-07" db="EMBL/GenBank/DDBJ databases">
        <title>Campylobacter molothri sp. nov. isolated from wild birds.</title>
        <authorList>
            <person name="Miller W.G."/>
            <person name="Chapman M.H."/>
            <person name="Yee E."/>
            <person name="Lopes B.S."/>
            <person name="Forbes K.J."/>
        </authorList>
    </citation>
    <scope>NUCLEOTIDE SEQUENCE</scope>
    <source>
        <strain evidence="1">RM9754</strain>
    </source>
</reference>
<evidence type="ECO:0000313" key="2">
    <source>
        <dbReference type="Proteomes" id="UP001319828"/>
    </source>
</evidence>
<proteinExistence type="predicted"/>
<protein>
    <submittedName>
        <fullName evidence="1">Uncharacterized protein</fullName>
    </submittedName>
</protein>
<dbReference type="EMBL" id="JACHUQ010000013">
    <property type="protein sequence ID" value="MBZ7975047.1"/>
    <property type="molecule type" value="Genomic_DNA"/>
</dbReference>
<name>A0ACC5W288_9BACT</name>
<sequence>MLESILKNENFINLMQENCFHVIQNLIQNNIEFSIVANTQFIDFNPILPPELDVKKNPYALFVLGGYTFSSIELEKEYIQFHAGFGPDDFDSFVKVDLGAITQIQVENSVIFVNFSFYKRKNKQNLQNSKNIFLQNPNNLNLLKK</sequence>
<comment type="caution">
    <text evidence="1">The sequence shown here is derived from an EMBL/GenBank/DDBJ whole genome shotgun (WGS) entry which is preliminary data.</text>
</comment>
<gene>
    <name evidence="1" type="ORF">H2252_06590</name>
</gene>
<accession>A0ACC5W288</accession>
<keyword evidence="2" id="KW-1185">Reference proteome</keyword>
<organism evidence="1 2">
    <name type="scientific">Campylobacter molothri</name>
    <dbReference type="NCBI Taxonomy" id="1032242"/>
    <lineage>
        <taxon>Bacteria</taxon>
        <taxon>Pseudomonadati</taxon>
        <taxon>Campylobacterota</taxon>
        <taxon>Epsilonproteobacteria</taxon>
        <taxon>Campylobacterales</taxon>
        <taxon>Campylobacteraceae</taxon>
        <taxon>Campylobacter</taxon>
    </lineage>
</organism>
<evidence type="ECO:0000313" key="1">
    <source>
        <dbReference type="EMBL" id="MBZ7975047.1"/>
    </source>
</evidence>
<dbReference type="Proteomes" id="UP001319828">
    <property type="component" value="Unassembled WGS sequence"/>
</dbReference>